<dbReference type="Pfam" id="PF20684">
    <property type="entry name" value="Fung_rhodopsin"/>
    <property type="match status" value="1"/>
</dbReference>
<protein>
    <recommendedName>
        <fullName evidence="8">Rhodopsin domain-containing protein</fullName>
    </recommendedName>
</protein>
<organism evidence="9 10">
    <name type="scientific">Paecilomyces lecythidis</name>
    <dbReference type="NCBI Taxonomy" id="3004212"/>
    <lineage>
        <taxon>Eukaryota</taxon>
        <taxon>Fungi</taxon>
        <taxon>Dikarya</taxon>
        <taxon>Ascomycota</taxon>
        <taxon>Pezizomycotina</taxon>
        <taxon>Eurotiomycetes</taxon>
        <taxon>Eurotiomycetidae</taxon>
        <taxon>Eurotiales</taxon>
        <taxon>Thermoascaceae</taxon>
        <taxon>Paecilomyces</taxon>
    </lineage>
</organism>
<reference evidence="9 10" key="1">
    <citation type="journal article" date="2024" name="IMA Fungus">
        <title>IMA Genome - F19 : A genome assembly and annotation guide to empower mycologists, including annotated draft genome sequences of Ceratocystis pirilliformis, Diaporthe australafricana, Fusarium ophioides, Paecilomyces lecythidis, and Sporothrix stenoceras.</title>
        <authorList>
            <person name="Aylward J."/>
            <person name="Wilson A.M."/>
            <person name="Visagie C.M."/>
            <person name="Spraker J."/>
            <person name="Barnes I."/>
            <person name="Buitendag C."/>
            <person name="Ceriani C."/>
            <person name="Del Mar Angel L."/>
            <person name="du Plessis D."/>
            <person name="Fuchs T."/>
            <person name="Gasser K."/>
            <person name="Kramer D."/>
            <person name="Li W."/>
            <person name="Munsamy K."/>
            <person name="Piso A."/>
            <person name="Price J.L."/>
            <person name="Sonnekus B."/>
            <person name="Thomas C."/>
            <person name="van der Nest A."/>
            <person name="van Dijk A."/>
            <person name="van Heerden A."/>
            <person name="van Vuuren N."/>
            <person name="Yilmaz N."/>
            <person name="Duong T.A."/>
            <person name="van der Merwe N.A."/>
            <person name="Wingfield M.J."/>
            <person name="Wingfield B.D."/>
        </authorList>
    </citation>
    <scope>NUCLEOTIDE SEQUENCE [LARGE SCALE GENOMIC DNA]</scope>
    <source>
        <strain evidence="9 10">CMW 18167</strain>
    </source>
</reference>
<feature type="region of interest" description="Disordered" evidence="6">
    <location>
        <begin position="332"/>
        <end position="361"/>
    </location>
</feature>
<dbReference type="EMBL" id="JAVDPF010000034">
    <property type="protein sequence ID" value="KAL1869540.1"/>
    <property type="molecule type" value="Genomic_DNA"/>
</dbReference>
<comment type="similarity">
    <text evidence="5">Belongs to the SAT4 family.</text>
</comment>
<evidence type="ECO:0000313" key="10">
    <source>
        <dbReference type="Proteomes" id="UP001583193"/>
    </source>
</evidence>
<evidence type="ECO:0000256" key="6">
    <source>
        <dbReference type="SAM" id="MobiDB-lite"/>
    </source>
</evidence>
<keyword evidence="3 7" id="KW-1133">Transmembrane helix</keyword>
<accession>A0ABR3X176</accession>
<feature type="compositionally biased region" description="Basic and acidic residues" evidence="6">
    <location>
        <begin position="332"/>
        <end position="350"/>
    </location>
</feature>
<evidence type="ECO:0000256" key="3">
    <source>
        <dbReference type="ARBA" id="ARBA00022989"/>
    </source>
</evidence>
<feature type="transmembrane region" description="Helical" evidence="7">
    <location>
        <begin position="131"/>
        <end position="153"/>
    </location>
</feature>
<feature type="transmembrane region" description="Helical" evidence="7">
    <location>
        <begin position="249"/>
        <end position="271"/>
    </location>
</feature>
<evidence type="ECO:0000256" key="2">
    <source>
        <dbReference type="ARBA" id="ARBA00022692"/>
    </source>
</evidence>
<keyword evidence="4 7" id="KW-0472">Membrane</keyword>
<feature type="compositionally biased region" description="Low complexity" evidence="6">
    <location>
        <begin position="351"/>
        <end position="361"/>
    </location>
</feature>
<evidence type="ECO:0000259" key="8">
    <source>
        <dbReference type="Pfam" id="PF20684"/>
    </source>
</evidence>
<feature type="transmembrane region" description="Helical" evidence="7">
    <location>
        <begin position="173"/>
        <end position="195"/>
    </location>
</feature>
<dbReference type="PANTHER" id="PTHR33048">
    <property type="entry name" value="PTH11-LIKE INTEGRAL MEMBRANE PROTEIN (AFU_ORTHOLOGUE AFUA_5G11245)"/>
    <property type="match status" value="1"/>
</dbReference>
<feature type="transmembrane region" description="Helical" evidence="7">
    <location>
        <begin position="207"/>
        <end position="229"/>
    </location>
</feature>
<comment type="subcellular location">
    <subcellularLocation>
        <location evidence="1">Membrane</location>
        <topology evidence="1">Multi-pass membrane protein</topology>
    </subcellularLocation>
</comment>
<evidence type="ECO:0000256" key="5">
    <source>
        <dbReference type="ARBA" id="ARBA00038359"/>
    </source>
</evidence>
<feature type="transmembrane region" description="Helical" evidence="7">
    <location>
        <begin position="93"/>
        <end position="119"/>
    </location>
</feature>
<gene>
    <name evidence="9" type="ORF">Plec18167_007838</name>
</gene>
<dbReference type="InterPro" id="IPR052337">
    <property type="entry name" value="SAT4-like"/>
</dbReference>
<keyword evidence="10" id="KW-1185">Reference proteome</keyword>
<dbReference type="InterPro" id="IPR049326">
    <property type="entry name" value="Rhodopsin_dom_fungi"/>
</dbReference>
<keyword evidence="2 7" id="KW-0812">Transmembrane</keyword>
<name>A0ABR3X176_9EURO</name>
<evidence type="ECO:0000256" key="7">
    <source>
        <dbReference type="SAM" id="Phobius"/>
    </source>
</evidence>
<comment type="caution">
    <text evidence="9">The sequence shown here is derived from an EMBL/GenBank/DDBJ whole genome shotgun (WGS) entry which is preliminary data.</text>
</comment>
<evidence type="ECO:0000256" key="1">
    <source>
        <dbReference type="ARBA" id="ARBA00004141"/>
    </source>
</evidence>
<dbReference type="PANTHER" id="PTHR33048:SF47">
    <property type="entry name" value="INTEGRAL MEMBRANE PROTEIN-RELATED"/>
    <property type="match status" value="1"/>
</dbReference>
<sequence length="388" mass="43027">MVNYGQGTPGVPDRGYVLYITALVMVLVASVFVGARIGARIYTGRVGLDDGTIIAALACSAVLTATINMAVVSGYGRHLSDLTVTQKRKAFEWFYIAQVFYKLVLGFTKISIVWLYLRIFITRSFQITGRIFLGLITIWAIGTILATILQCIPIQASWDKSIQNPRCINKDDFWYAFAATNTITDFAIFVLPIYPAMKLQLNKREKIGLLAVFAMGAFACATSIIRTVAVSQTSARELDLSWDFIPRSTWTLVEANIGIICACLPTLRYPLSRLFPFLFRGSVRGGISTRRTGTNSHYVLDSMSRRRAHLSGASYNFPGFAAFDRQSQEQIVRNHEQGDEQEEDYSKRESSGSSAASAPGGIKKTTQVQVAYLEGRMVRSNNDVIEVV</sequence>
<evidence type="ECO:0000313" key="9">
    <source>
        <dbReference type="EMBL" id="KAL1869540.1"/>
    </source>
</evidence>
<feature type="transmembrane region" description="Helical" evidence="7">
    <location>
        <begin position="16"/>
        <end position="39"/>
    </location>
</feature>
<dbReference type="Proteomes" id="UP001583193">
    <property type="component" value="Unassembled WGS sequence"/>
</dbReference>
<feature type="domain" description="Rhodopsin" evidence="8">
    <location>
        <begin position="35"/>
        <end position="273"/>
    </location>
</feature>
<evidence type="ECO:0000256" key="4">
    <source>
        <dbReference type="ARBA" id="ARBA00023136"/>
    </source>
</evidence>
<feature type="transmembrane region" description="Helical" evidence="7">
    <location>
        <begin position="51"/>
        <end position="73"/>
    </location>
</feature>
<proteinExistence type="inferred from homology"/>